<protein>
    <submittedName>
        <fullName evidence="1">Uncharacterized protein</fullName>
    </submittedName>
</protein>
<dbReference type="EMBL" id="GBRH01179529">
    <property type="protein sequence ID" value="JAE18367.1"/>
    <property type="molecule type" value="Transcribed_RNA"/>
</dbReference>
<reference evidence="1" key="1">
    <citation type="submission" date="2014-09" db="EMBL/GenBank/DDBJ databases">
        <authorList>
            <person name="Magalhaes I.L.F."/>
            <person name="Oliveira U."/>
            <person name="Santos F.R."/>
            <person name="Vidigal T.H.D.A."/>
            <person name="Brescovit A.D."/>
            <person name="Santos A.J."/>
        </authorList>
    </citation>
    <scope>NUCLEOTIDE SEQUENCE</scope>
    <source>
        <tissue evidence="1">Shoot tissue taken approximately 20 cm above the soil surface</tissue>
    </source>
</reference>
<accession>A0A0A9G1H6</accession>
<sequence>MWKATQSAQRPRERPL</sequence>
<organism evidence="1">
    <name type="scientific">Arundo donax</name>
    <name type="common">Giant reed</name>
    <name type="synonym">Donax arundinaceus</name>
    <dbReference type="NCBI Taxonomy" id="35708"/>
    <lineage>
        <taxon>Eukaryota</taxon>
        <taxon>Viridiplantae</taxon>
        <taxon>Streptophyta</taxon>
        <taxon>Embryophyta</taxon>
        <taxon>Tracheophyta</taxon>
        <taxon>Spermatophyta</taxon>
        <taxon>Magnoliopsida</taxon>
        <taxon>Liliopsida</taxon>
        <taxon>Poales</taxon>
        <taxon>Poaceae</taxon>
        <taxon>PACMAD clade</taxon>
        <taxon>Arundinoideae</taxon>
        <taxon>Arundineae</taxon>
        <taxon>Arundo</taxon>
    </lineage>
</organism>
<proteinExistence type="predicted"/>
<evidence type="ECO:0000313" key="1">
    <source>
        <dbReference type="EMBL" id="JAE18367.1"/>
    </source>
</evidence>
<name>A0A0A9G1H6_ARUDO</name>
<reference evidence="1" key="2">
    <citation type="journal article" date="2015" name="Data Brief">
        <title>Shoot transcriptome of the giant reed, Arundo donax.</title>
        <authorList>
            <person name="Barrero R.A."/>
            <person name="Guerrero F.D."/>
            <person name="Moolhuijzen P."/>
            <person name="Goolsby J.A."/>
            <person name="Tidwell J."/>
            <person name="Bellgard S.E."/>
            <person name="Bellgard M.I."/>
        </authorList>
    </citation>
    <scope>NUCLEOTIDE SEQUENCE</scope>
    <source>
        <tissue evidence="1">Shoot tissue taken approximately 20 cm above the soil surface</tissue>
    </source>
</reference>
<dbReference type="AlphaFoldDB" id="A0A0A9G1H6"/>